<evidence type="ECO:0000313" key="2">
    <source>
        <dbReference type="Proteomes" id="UP001060085"/>
    </source>
</evidence>
<accession>A0ACC0BTB4</accession>
<organism evidence="1 2">
    <name type="scientific">Catharanthus roseus</name>
    <name type="common">Madagascar periwinkle</name>
    <name type="synonym">Vinca rosea</name>
    <dbReference type="NCBI Taxonomy" id="4058"/>
    <lineage>
        <taxon>Eukaryota</taxon>
        <taxon>Viridiplantae</taxon>
        <taxon>Streptophyta</taxon>
        <taxon>Embryophyta</taxon>
        <taxon>Tracheophyta</taxon>
        <taxon>Spermatophyta</taxon>
        <taxon>Magnoliopsida</taxon>
        <taxon>eudicotyledons</taxon>
        <taxon>Gunneridae</taxon>
        <taxon>Pentapetalae</taxon>
        <taxon>asterids</taxon>
        <taxon>lamiids</taxon>
        <taxon>Gentianales</taxon>
        <taxon>Apocynaceae</taxon>
        <taxon>Rauvolfioideae</taxon>
        <taxon>Vinceae</taxon>
        <taxon>Catharanthinae</taxon>
        <taxon>Catharanthus</taxon>
    </lineage>
</organism>
<reference evidence="2" key="1">
    <citation type="journal article" date="2023" name="Nat. Plants">
        <title>Single-cell RNA sequencing provides a high-resolution roadmap for understanding the multicellular compartmentation of specialized metabolism.</title>
        <authorList>
            <person name="Sun S."/>
            <person name="Shen X."/>
            <person name="Li Y."/>
            <person name="Li Y."/>
            <person name="Wang S."/>
            <person name="Li R."/>
            <person name="Zhang H."/>
            <person name="Shen G."/>
            <person name="Guo B."/>
            <person name="Wei J."/>
            <person name="Xu J."/>
            <person name="St-Pierre B."/>
            <person name="Chen S."/>
            <person name="Sun C."/>
        </authorList>
    </citation>
    <scope>NUCLEOTIDE SEQUENCE [LARGE SCALE GENOMIC DNA]</scope>
</reference>
<name>A0ACC0BTB4_CATRO</name>
<comment type="caution">
    <text evidence="1">The sequence shown here is derived from an EMBL/GenBank/DDBJ whole genome shotgun (WGS) entry which is preliminary data.</text>
</comment>
<evidence type="ECO:0000313" key="1">
    <source>
        <dbReference type="EMBL" id="KAI5675922.1"/>
    </source>
</evidence>
<gene>
    <name evidence="1" type="ORF">M9H77_06872</name>
</gene>
<keyword evidence="2" id="KW-1185">Reference proteome</keyword>
<sequence length="149" mass="17048">MSLISLINKRRLVIKVVSMLISQATMDHPIALGQLSSTNLILMNFIHLLMVVEEAVLEEEACFDTLKKFQDHKLGMESHYMMIVNIHVPPCQQHRIPKEKKWDDATLISQSKTSCNNKTIFFQLQAMAKKGEAPRGTFQPSTKPKIEER</sequence>
<proteinExistence type="predicted"/>
<dbReference type="EMBL" id="CM044702">
    <property type="protein sequence ID" value="KAI5675922.1"/>
    <property type="molecule type" value="Genomic_DNA"/>
</dbReference>
<dbReference type="Proteomes" id="UP001060085">
    <property type="component" value="Linkage Group LG02"/>
</dbReference>
<protein>
    <submittedName>
        <fullName evidence="1">Uncharacterized protein</fullName>
    </submittedName>
</protein>